<evidence type="ECO:0000313" key="2">
    <source>
        <dbReference type="Proteomes" id="UP000054995"/>
    </source>
</evidence>
<feature type="non-terminal residue" evidence="1">
    <location>
        <position position="105"/>
    </location>
</feature>
<sequence length="105" mass="12198">MLHNGRNSPNQKPLSILEGPLTMNLRMDSSDTRPAMVHLPSSEDKKLANKVNFKLGLLMSFSWFVQSRFLSFSCFMHTRFKWYNIRRPATDTKQADPAYYENLAL</sequence>
<comment type="caution">
    <text evidence="1">The sequence shown here is derived from an EMBL/GenBank/DDBJ whole genome shotgun (WGS) entry which is preliminary data.</text>
</comment>
<dbReference type="AlphaFoldDB" id="A0A0V1F3K5"/>
<reference evidence="1 2" key="1">
    <citation type="submission" date="2015-01" db="EMBL/GenBank/DDBJ databases">
        <title>Evolution of Trichinella species and genotypes.</title>
        <authorList>
            <person name="Korhonen P.K."/>
            <person name="Edoardo P."/>
            <person name="Giuseppe L.R."/>
            <person name="Gasser R.B."/>
        </authorList>
    </citation>
    <scope>NUCLEOTIDE SEQUENCE [LARGE SCALE GENOMIC DNA]</scope>
    <source>
        <strain evidence="1">ISS470</strain>
    </source>
</reference>
<dbReference type="Proteomes" id="UP000054995">
    <property type="component" value="Unassembled WGS sequence"/>
</dbReference>
<evidence type="ECO:0000313" key="1">
    <source>
        <dbReference type="EMBL" id="KRY80762.1"/>
    </source>
</evidence>
<proteinExistence type="predicted"/>
<dbReference type="EMBL" id="JYDT01000335">
    <property type="protein sequence ID" value="KRY80762.1"/>
    <property type="molecule type" value="Genomic_DNA"/>
</dbReference>
<name>A0A0V1F3K5_TRIPS</name>
<keyword evidence="2" id="KW-1185">Reference proteome</keyword>
<protein>
    <submittedName>
        <fullName evidence="1">Uncharacterized protein</fullName>
    </submittedName>
</protein>
<organism evidence="1 2">
    <name type="scientific">Trichinella pseudospiralis</name>
    <name type="common">Parasitic roundworm</name>
    <dbReference type="NCBI Taxonomy" id="6337"/>
    <lineage>
        <taxon>Eukaryota</taxon>
        <taxon>Metazoa</taxon>
        <taxon>Ecdysozoa</taxon>
        <taxon>Nematoda</taxon>
        <taxon>Enoplea</taxon>
        <taxon>Dorylaimia</taxon>
        <taxon>Trichinellida</taxon>
        <taxon>Trichinellidae</taxon>
        <taxon>Trichinella</taxon>
    </lineage>
</organism>
<gene>
    <name evidence="1" type="ORF">T4D_13108</name>
</gene>
<accession>A0A0V1F3K5</accession>